<name>A0ABN0UFF8_9GAMM</name>
<reference evidence="2 3" key="1">
    <citation type="journal article" date="2019" name="Int. J. Syst. Evol. Microbiol.">
        <title>The Global Catalogue of Microorganisms (GCM) 10K type strain sequencing project: providing services to taxonomists for standard genome sequencing and annotation.</title>
        <authorList>
            <consortium name="The Broad Institute Genomics Platform"/>
            <consortium name="The Broad Institute Genome Sequencing Center for Infectious Disease"/>
            <person name="Wu L."/>
            <person name="Ma J."/>
        </authorList>
    </citation>
    <scope>NUCLEOTIDE SEQUENCE [LARGE SCALE GENOMIC DNA]</scope>
    <source>
        <strain evidence="2 3">JCM 16242</strain>
    </source>
</reference>
<evidence type="ECO:0000256" key="1">
    <source>
        <dbReference type="SAM" id="MobiDB-lite"/>
    </source>
</evidence>
<dbReference type="EMBL" id="BAAAFO010000002">
    <property type="protein sequence ID" value="GAA0248779.1"/>
    <property type="molecule type" value="Genomic_DNA"/>
</dbReference>
<dbReference type="Proteomes" id="UP001500657">
    <property type="component" value="Unassembled WGS sequence"/>
</dbReference>
<comment type="caution">
    <text evidence="2">The sequence shown here is derived from an EMBL/GenBank/DDBJ whole genome shotgun (WGS) entry which is preliminary data.</text>
</comment>
<evidence type="ECO:0000313" key="2">
    <source>
        <dbReference type="EMBL" id="GAA0248779.1"/>
    </source>
</evidence>
<evidence type="ECO:0000313" key="3">
    <source>
        <dbReference type="Proteomes" id="UP001500657"/>
    </source>
</evidence>
<protein>
    <submittedName>
        <fullName evidence="2">Uncharacterized protein</fullName>
    </submittedName>
</protein>
<gene>
    <name evidence="2" type="ORF">GCM10009126_12820</name>
</gene>
<proteinExistence type="predicted"/>
<organism evidence="2 3">
    <name type="scientific">Rhodanobacter caeni</name>
    <dbReference type="NCBI Taxonomy" id="657654"/>
    <lineage>
        <taxon>Bacteria</taxon>
        <taxon>Pseudomonadati</taxon>
        <taxon>Pseudomonadota</taxon>
        <taxon>Gammaproteobacteria</taxon>
        <taxon>Lysobacterales</taxon>
        <taxon>Rhodanobacteraceae</taxon>
        <taxon>Rhodanobacter</taxon>
    </lineage>
</organism>
<accession>A0ABN0UFF8</accession>
<keyword evidence="3" id="KW-1185">Reference proteome</keyword>
<feature type="region of interest" description="Disordered" evidence="1">
    <location>
        <begin position="1"/>
        <end position="25"/>
    </location>
</feature>
<feature type="compositionally biased region" description="Basic and acidic residues" evidence="1">
    <location>
        <begin position="16"/>
        <end position="25"/>
    </location>
</feature>
<dbReference type="RefSeq" id="WP_343881367.1">
    <property type="nucleotide sequence ID" value="NZ_BAAAFO010000002.1"/>
</dbReference>
<sequence>MSIPLEATGSIANSDKPSHKVKVSDDSANTGGFLIYEWWDGSDGPNGNFAFDHWVPDEAALQSYFQEAGWRVLWPA</sequence>